<comment type="catalytic activity">
    <reaction evidence="1">
        <text>ATP + protein L-histidine = ADP + protein N-phospho-L-histidine.</text>
        <dbReference type="EC" id="2.7.13.3"/>
    </reaction>
</comment>
<keyword evidence="4" id="KW-0808">Transferase</keyword>
<feature type="transmembrane region" description="Helical" evidence="9">
    <location>
        <begin position="128"/>
        <end position="148"/>
    </location>
</feature>
<comment type="caution">
    <text evidence="11">The sequence shown here is derived from an EMBL/GenBank/DDBJ whole genome shotgun (WGS) entry which is preliminary data.</text>
</comment>
<dbReference type="AlphaFoldDB" id="A0A853C684"/>
<keyword evidence="7" id="KW-0067">ATP-binding</keyword>
<dbReference type="GO" id="GO:0046983">
    <property type="term" value="F:protein dimerization activity"/>
    <property type="evidence" value="ECO:0007669"/>
    <property type="project" value="InterPro"/>
</dbReference>
<dbReference type="InterPro" id="IPR036890">
    <property type="entry name" value="HATPase_C_sf"/>
</dbReference>
<evidence type="ECO:0000259" key="10">
    <source>
        <dbReference type="Pfam" id="PF07730"/>
    </source>
</evidence>
<evidence type="ECO:0000256" key="9">
    <source>
        <dbReference type="SAM" id="Phobius"/>
    </source>
</evidence>
<keyword evidence="8" id="KW-0902">Two-component regulatory system</keyword>
<dbReference type="InterPro" id="IPR050482">
    <property type="entry name" value="Sensor_HK_TwoCompSys"/>
</dbReference>
<keyword evidence="9" id="KW-0472">Membrane</keyword>
<feature type="domain" description="Signal transduction histidine kinase subgroup 3 dimerisation and phosphoacceptor" evidence="10">
    <location>
        <begin position="175"/>
        <end position="240"/>
    </location>
</feature>
<name>A0A853C684_9ACTN</name>
<evidence type="ECO:0000256" key="4">
    <source>
        <dbReference type="ARBA" id="ARBA00022679"/>
    </source>
</evidence>
<reference evidence="11 12" key="1">
    <citation type="submission" date="2020-07" db="EMBL/GenBank/DDBJ databases">
        <title>Sequencing the genomes of 1000 actinobacteria strains.</title>
        <authorList>
            <person name="Klenk H.-P."/>
        </authorList>
    </citation>
    <scope>NUCLEOTIDE SEQUENCE [LARGE SCALE GENOMIC DNA]</scope>
    <source>
        <strain evidence="11 12">DSM 103833</strain>
    </source>
</reference>
<evidence type="ECO:0000256" key="2">
    <source>
        <dbReference type="ARBA" id="ARBA00012438"/>
    </source>
</evidence>
<organism evidence="11 12">
    <name type="scientific">Nocardioides thalensis</name>
    <dbReference type="NCBI Taxonomy" id="1914755"/>
    <lineage>
        <taxon>Bacteria</taxon>
        <taxon>Bacillati</taxon>
        <taxon>Actinomycetota</taxon>
        <taxon>Actinomycetes</taxon>
        <taxon>Propionibacteriales</taxon>
        <taxon>Nocardioidaceae</taxon>
        <taxon>Nocardioides</taxon>
    </lineage>
</organism>
<dbReference type="GO" id="GO:0000155">
    <property type="term" value="F:phosphorelay sensor kinase activity"/>
    <property type="evidence" value="ECO:0007669"/>
    <property type="project" value="InterPro"/>
</dbReference>
<dbReference type="EC" id="2.7.13.3" evidence="2"/>
<dbReference type="SUPFAM" id="SSF55874">
    <property type="entry name" value="ATPase domain of HSP90 chaperone/DNA topoisomerase II/histidine kinase"/>
    <property type="match status" value="1"/>
</dbReference>
<dbReference type="CDD" id="cd16917">
    <property type="entry name" value="HATPase_UhpB-NarQ-NarX-like"/>
    <property type="match status" value="1"/>
</dbReference>
<evidence type="ECO:0000313" key="12">
    <source>
        <dbReference type="Proteomes" id="UP000530424"/>
    </source>
</evidence>
<dbReference type="Pfam" id="PF07730">
    <property type="entry name" value="HisKA_3"/>
    <property type="match status" value="1"/>
</dbReference>
<evidence type="ECO:0000256" key="7">
    <source>
        <dbReference type="ARBA" id="ARBA00022840"/>
    </source>
</evidence>
<dbReference type="PANTHER" id="PTHR24421">
    <property type="entry name" value="NITRATE/NITRITE SENSOR PROTEIN NARX-RELATED"/>
    <property type="match status" value="1"/>
</dbReference>
<dbReference type="Gene3D" id="1.20.5.1930">
    <property type="match status" value="1"/>
</dbReference>
<keyword evidence="6 11" id="KW-0418">Kinase</keyword>
<evidence type="ECO:0000313" key="11">
    <source>
        <dbReference type="EMBL" id="NYJ02661.1"/>
    </source>
</evidence>
<sequence>MAQLRDRIVLRVVFVLIGAALALAIAILDVTIIALLVEDSGLPFWTLAAFGAVVVVVPLCALGLIPAMRTVEGVAATSLLGVDLPGALEPARTSAQRGRTLAWFVLHVLAGSVVVAAVAGAVVVTGLLVAPLLLGALIVAALLGAGLARIAPRLLGPSYGERLALLERDMDRAVERNRLAREIHDSVGHALSLVTVQAGAARRVLDTDRTFAVNALEAIEQAARDAAADLDHVLGLLREDGDTRHLPAADLGALDALVRATRAAGLDLEHRSPRPLGELPGVVSREGYRVVQEALTNALRYSADSTATLSLVRDDGRLLIEVENPVDAGRPSGRPREGHGLRGISERVQALGGSLVAGPVDGRWRTTATIPVAPPAGSGRMDR</sequence>
<dbReference type="GO" id="GO:0005524">
    <property type="term" value="F:ATP binding"/>
    <property type="evidence" value="ECO:0007669"/>
    <property type="project" value="UniProtKB-KW"/>
</dbReference>
<evidence type="ECO:0000256" key="1">
    <source>
        <dbReference type="ARBA" id="ARBA00000085"/>
    </source>
</evidence>
<dbReference type="InterPro" id="IPR011712">
    <property type="entry name" value="Sig_transdc_His_kin_sub3_dim/P"/>
</dbReference>
<feature type="transmembrane region" description="Helical" evidence="9">
    <location>
        <begin position="42"/>
        <end position="65"/>
    </location>
</feature>
<dbReference type="RefSeq" id="WP_179668997.1">
    <property type="nucleotide sequence ID" value="NZ_JACCFP010000001.1"/>
</dbReference>
<dbReference type="PANTHER" id="PTHR24421:SF10">
    <property type="entry name" value="NITRATE_NITRITE SENSOR PROTEIN NARQ"/>
    <property type="match status" value="1"/>
</dbReference>
<evidence type="ECO:0000256" key="8">
    <source>
        <dbReference type="ARBA" id="ARBA00023012"/>
    </source>
</evidence>
<keyword evidence="9" id="KW-1133">Transmembrane helix</keyword>
<dbReference type="GO" id="GO:0016020">
    <property type="term" value="C:membrane"/>
    <property type="evidence" value="ECO:0007669"/>
    <property type="project" value="InterPro"/>
</dbReference>
<keyword evidence="5" id="KW-0547">Nucleotide-binding</keyword>
<dbReference type="EMBL" id="JACCFP010000001">
    <property type="protein sequence ID" value="NYJ02661.1"/>
    <property type="molecule type" value="Genomic_DNA"/>
</dbReference>
<protein>
    <recommendedName>
        <fullName evidence="2">histidine kinase</fullName>
        <ecNumber evidence="2">2.7.13.3</ecNumber>
    </recommendedName>
</protein>
<dbReference type="Proteomes" id="UP000530424">
    <property type="component" value="Unassembled WGS sequence"/>
</dbReference>
<dbReference type="Gene3D" id="3.30.565.10">
    <property type="entry name" value="Histidine kinase-like ATPase, C-terminal domain"/>
    <property type="match status" value="1"/>
</dbReference>
<keyword evidence="3" id="KW-0597">Phosphoprotein</keyword>
<gene>
    <name evidence="11" type="ORF">HNR19_003359</name>
</gene>
<keyword evidence="9" id="KW-0812">Transmembrane</keyword>
<accession>A0A853C684</accession>
<evidence type="ECO:0000256" key="6">
    <source>
        <dbReference type="ARBA" id="ARBA00022777"/>
    </source>
</evidence>
<feature type="transmembrane region" description="Helical" evidence="9">
    <location>
        <begin position="12"/>
        <end position="36"/>
    </location>
</feature>
<keyword evidence="12" id="KW-1185">Reference proteome</keyword>
<proteinExistence type="predicted"/>
<feature type="transmembrane region" description="Helical" evidence="9">
    <location>
        <begin position="101"/>
        <end position="122"/>
    </location>
</feature>
<evidence type="ECO:0000256" key="5">
    <source>
        <dbReference type="ARBA" id="ARBA00022741"/>
    </source>
</evidence>
<evidence type="ECO:0000256" key="3">
    <source>
        <dbReference type="ARBA" id="ARBA00022553"/>
    </source>
</evidence>